<evidence type="ECO:0000313" key="2">
    <source>
        <dbReference type="Proteomes" id="UP000704611"/>
    </source>
</evidence>
<proteinExistence type="predicted"/>
<dbReference type="Pfam" id="PF05711">
    <property type="entry name" value="TylF"/>
    <property type="match status" value="1"/>
</dbReference>
<dbReference type="GO" id="GO:0008168">
    <property type="term" value="F:methyltransferase activity"/>
    <property type="evidence" value="ECO:0007669"/>
    <property type="project" value="UniProtKB-KW"/>
</dbReference>
<dbReference type="Proteomes" id="UP000704611">
    <property type="component" value="Unassembled WGS sequence"/>
</dbReference>
<dbReference type="EMBL" id="JAHRID010000001">
    <property type="protein sequence ID" value="MBV2127878.1"/>
    <property type="molecule type" value="Genomic_DNA"/>
</dbReference>
<dbReference type="RefSeq" id="WP_217666737.1">
    <property type="nucleotide sequence ID" value="NZ_JAHRID010000001.1"/>
</dbReference>
<dbReference type="InterPro" id="IPR008884">
    <property type="entry name" value="TylF_MeTrfase"/>
</dbReference>
<reference evidence="1 2" key="1">
    <citation type="submission" date="2021-06" db="EMBL/GenBank/DDBJ databases">
        <title>Rheinheimera indica sp. nov., isolated from deep-sea sediment.</title>
        <authorList>
            <person name="Wang Z."/>
            <person name="Zhang X.-Y."/>
        </authorList>
    </citation>
    <scope>NUCLEOTIDE SEQUENCE [LARGE SCALE GENOMIC DNA]</scope>
    <source>
        <strain evidence="1 2">SM2107</strain>
    </source>
</reference>
<dbReference type="PANTHER" id="PTHR40036:SF1">
    <property type="entry name" value="MACROCIN O-METHYLTRANSFERASE"/>
    <property type="match status" value="1"/>
</dbReference>
<dbReference type="GO" id="GO:0032259">
    <property type="term" value="P:methylation"/>
    <property type="evidence" value="ECO:0007669"/>
    <property type="project" value="UniProtKB-KW"/>
</dbReference>
<dbReference type="PANTHER" id="PTHR40036">
    <property type="entry name" value="MACROCIN O-METHYLTRANSFERASE"/>
    <property type="match status" value="1"/>
</dbReference>
<protein>
    <submittedName>
        <fullName evidence="1">TylF/MycF family methyltransferase</fullName>
    </submittedName>
</protein>
<evidence type="ECO:0000313" key="1">
    <source>
        <dbReference type="EMBL" id="MBV2127878.1"/>
    </source>
</evidence>
<accession>A0ABS6MGE1</accession>
<comment type="caution">
    <text evidence="1">The sequence shown here is derived from an EMBL/GenBank/DDBJ whole genome shotgun (WGS) entry which is preliminary data.</text>
</comment>
<organism evidence="1 2">
    <name type="scientific">Arsukibacterium indicum</name>
    <dbReference type="NCBI Taxonomy" id="2848612"/>
    <lineage>
        <taxon>Bacteria</taxon>
        <taxon>Pseudomonadati</taxon>
        <taxon>Pseudomonadota</taxon>
        <taxon>Gammaproteobacteria</taxon>
        <taxon>Chromatiales</taxon>
        <taxon>Chromatiaceae</taxon>
        <taxon>Arsukibacterium</taxon>
    </lineage>
</organism>
<keyword evidence="2" id="KW-1185">Reference proteome</keyword>
<sequence length="222" mass="24698">MKLFNFDTDLAFDYENGFYLTSEQKRLQKLVAHYELYKKITGLPGAVLELGVFKGASLLRFATFRDMLEAANSRAIIGFDAFGRFPTPDEQAATDLAFIAKFESIAGNGISQAELQQCLDYKGIVNTQLIAGDIMETLPDYISQHPELRLALLHIDVDVYAPSKLALDLLYKHVVPGGLIIFDDYGTVEGETLAVDEFVAEHKLKLKKLSCSHIPTYIEKAG</sequence>
<gene>
    <name evidence="1" type="ORF">KQY15_02040</name>
</gene>
<keyword evidence="1" id="KW-0808">Transferase</keyword>
<keyword evidence="1" id="KW-0489">Methyltransferase</keyword>
<name>A0ABS6MGE1_9GAMM</name>